<dbReference type="Proteomes" id="UP000297989">
    <property type="component" value="Unassembled WGS sequence"/>
</dbReference>
<evidence type="ECO:0000313" key="2">
    <source>
        <dbReference type="Proteomes" id="UP000297989"/>
    </source>
</evidence>
<dbReference type="AlphaFoldDB" id="A0A659SJI5"/>
<accession>A0A659SJI5</accession>
<comment type="caution">
    <text evidence="1">The sequence shown here is derived from an EMBL/GenBank/DDBJ whole genome shotgun (WGS) entry which is preliminary data.</text>
</comment>
<feature type="non-terminal residue" evidence="1">
    <location>
        <position position="89"/>
    </location>
</feature>
<protein>
    <submittedName>
        <fullName evidence="1">Uncharacterized protein</fullName>
    </submittedName>
</protein>
<sequence>PAAGLRAGAPARGLGAVSKRQGINSACAIRDLLLTSSEQALADKQQRRLTQAFCDVVDAIIAGGGMVGGLGERSTRVAAAPAGPPGRPG</sequence>
<proteinExistence type="predicted"/>
<organism evidence="1 2">
    <name type="scientific">Salmonella enterica subsp. enterica serovar Poona</name>
    <dbReference type="NCBI Taxonomy" id="436295"/>
    <lineage>
        <taxon>Bacteria</taxon>
        <taxon>Pseudomonadati</taxon>
        <taxon>Pseudomonadota</taxon>
        <taxon>Gammaproteobacteria</taxon>
        <taxon>Enterobacterales</taxon>
        <taxon>Enterobacteriaceae</taxon>
        <taxon>Salmonella</taxon>
    </lineage>
</organism>
<dbReference type="Gene3D" id="1.20.1090.10">
    <property type="entry name" value="Dehydroquinate synthase-like - alpha domain"/>
    <property type="match status" value="1"/>
</dbReference>
<feature type="non-terminal residue" evidence="1">
    <location>
        <position position="1"/>
    </location>
</feature>
<gene>
    <name evidence="1" type="ORF">C9F10_00545</name>
</gene>
<name>A0A659SJI5_SALET</name>
<evidence type="ECO:0000313" key="1">
    <source>
        <dbReference type="EMBL" id="TGD54376.1"/>
    </source>
</evidence>
<reference evidence="1 2" key="1">
    <citation type="submission" date="2018-03" db="EMBL/GenBank/DDBJ databases">
        <title>Non-Typhoidal Salmonella genome sequencing and assembly.</title>
        <authorList>
            <person name="Matchawe C."/>
        </authorList>
    </citation>
    <scope>NUCLEOTIDE SEQUENCE [LARGE SCALE GENOMIC DNA]</scope>
    <source>
        <strain evidence="1 2">8EV</strain>
    </source>
</reference>
<dbReference type="EMBL" id="PYKK01000081">
    <property type="protein sequence ID" value="TGD54376.1"/>
    <property type="molecule type" value="Genomic_DNA"/>
</dbReference>